<dbReference type="Proteomes" id="UP000486351">
    <property type="component" value="Unassembled WGS sequence"/>
</dbReference>
<dbReference type="EMBL" id="QXGC01003018">
    <property type="protein sequence ID" value="KAE9179393.1"/>
    <property type="molecule type" value="Genomic_DNA"/>
</dbReference>
<evidence type="ECO:0000313" key="3">
    <source>
        <dbReference type="Proteomes" id="UP000476176"/>
    </source>
</evidence>
<name>A0A6G0MT15_9STRA</name>
<protein>
    <submittedName>
        <fullName evidence="1">Uncharacterized protein</fullName>
    </submittedName>
</protein>
<dbReference type="AlphaFoldDB" id="A0A6G0MT15"/>
<dbReference type="Proteomes" id="UP000476176">
    <property type="component" value="Unassembled WGS sequence"/>
</dbReference>
<evidence type="ECO:0000313" key="1">
    <source>
        <dbReference type="EMBL" id="KAE9179393.1"/>
    </source>
</evidence>
<gene>
    <name evidence="1" type="ORF">PF004_g25179</name>
    <name evidence="2" type="ORF">PF008_g25806</name>
</gene>
<proteinExistence type="predicted"/>
<accession>A0A6G0MT15</accession>
<comment type="caution">
    <text evidence="1">The sequence shown here is derived from an EMBL/GenBank/DDBJ whole genome shotgun (WGS) entry which is preliminary data.</text>
</comment>
<dbReference type="EMBL" id="QXFY01003000">
    <property type="protein sequence ID" value="KAE9289785.1"/>
    <property type="molecule type" value="Genomic_DNA"/>
</dbReference>
<organism evidence="1 3">
    <name type="scientific">Phytophthora fragariae</name>
    <dbReference type="NCBI Taxonomy" id="53985"/>
    <lineage>
        <taxon>Eukaryota</taxon>
        <taxon>Sar</taxon>
        <taxon>Stramenopiles</taxon>
        <taxon>Oomycota</taxon>
        <taxon>Peronosporomycetes</taxon>
        <taxon>Peronosporales</taxon>
        <taxon>Peronosporaceae</taxon>
        <taxon>Phytophthora</taxon>
    </lineage>
</organism>
<evidence type="ECO:0000313" key="2">
    <source>
        <dbReference type="EMBL" id="KAE9289785.1"/>
    </source>
</evidence>
<evidence type="ECO:0000313" key="4">
    <source>
        <dbReference type="Proteomes" id="UP000486351"/>
    </source>
</evidence>
<reference evidence="3 4" key="1">
    <citation type="submission" date="2018-09" db="EMBL/GenBank/DDBJ databases">
        <title>Genomic investigation of the strawberry pathogen Phytophthora fragariae indicates pathogenicity is determined by transcriptional variation in three key races.</title>
        <authorList>
            <person name="Adams T.M."/>
            <person name="Armitage A.D."/>
            <person name="Sobczyk M.K."/>
            <person name="Bates H.J."/>
            <person name="Dunwell J.M."/>
            <person name="Nellist C.F."/>
            <person name="Harrison R.J."/>
        </authorList>
    </citation>
    <scope>NUCLEOTIDE SEQUENCE [LARGE SCALE GENOMIC DNA]</scope>
    <source>
        <strain evidence="1 3">BC-23</strain>
        <strain evidence="2 4">NOV-77</strain>
    </source>
</reference>
<sequence>MPLFRGRRITDRRVALSAVVRAAQSSPTAHPSSPSPCALRQSASSVWAAARCHPVTISS</sequence>